<accession>A0A4R9JKH4</accession>
<evidence type="ECO:0000313" key="2">
    <source>
        <dbReference type="EMBL" id="TGL46734.1"/>
    </source>
</evidence>
<gene>
    <name evidence="2" type="ORF">EHQ59_16995</name>
</gene>
<evidence type="ECO:0000256" key="1">
    <source>
        <dbReference type="SAM" id="SignalP"/>
    </source>
</evidence>
<protein>
    <recommendedName>
        <fullName evidence="4">Outer membrane protein beta-barrel domain-containing protein</fullName>
    </recommendedName>
</protein>
<dbReference type="AlphaFoldDB" id="A0A4R9JKH4"/>
<dbReference type="OrthoDB" id="328907at2"/>
<keyword evidence="1" id="KW-0732">Signal</keyword>
<proteinExistence type="predicted"/>
<name>A0A4R9JKH4_9LEPT</name>
<dbReference type="Proteomes" id="UP000297609">
    <property type="component" value="Unassembled WGS sequence"/>
</dbReference>
<organism evidence="2 3">
    <name type="scientific">Leptospira kemamanensis</name>
    <dbReference type="NCBI Taxonomy" id="2484942"/>
    <lineage>
        <taxon>Bacteria</taxon>
        <taxon>Pseudomonadati</taxon>
        <taxon>Spirochaetota</taxon>
        <taxon>Spirochaetia</taxon>
        <taxon>Leptospirales</taxon>
        <taxon>Leptospiraceae</taxon>
        <taxon>Leptospira</taxon>
    </lineage>
</organism>
<keyword evidence="3" id="KW-1185">Reference proteome</keyword>
<comment type="caution">
    <text evidence="2">The sequence shown here is derived from an EMBL/GenBank/DDBJ whole genome shotgun (WGS) entry which is preliminary data.</text>
</comment>
<sequence>MKKKILTIIIFALFISTPSYADEEQRKKIHIMISPIVLHSNLENSAREIKNSTNFQILYGFTSKLYLGLNYAIGKNPQQTIEALPTGSSSTARIYQYSITREAQTFTFNFQYFFWKSFYTSLNLGLEKGFSIDKNNFILIRNDYFINQPVAQKIIYDDRMFGTVGIGYREEFLNWFLLAFEYQRGYIESGKVNQHFTYNPEYYGNNLPFIIEQHLMTNLIFQSKKRNSEFQQIYISTGISF</sequence>
<evidence type="ECO:0008006" key="4">
    <source>
        <dbReference type="Google" id="ProtNLM"/>
    </source>
</evidence>
<dbReference type="EMBL" id="RQGG01000051">
    <property type="protein sequence ID" value="TGL46734.1"/>
    <property type="molecule type" value="Genomic_DNA"/>
</dbReference>
<feature type="signal peptide" evidence="1">
    <location>
        <begin position="1"/>
        <end position="21"/>
    </location>
</feature>
<feature type="chain" id="PRO_5020960516" description="Outer membrane protein beta-barrel domain-containing protein" evidence="1">
    <location>
        <begin position="22"/>
        <end position="241"/>
    </location>
</feature>
<reference evidence="2" key="1">
    <citation type="journal article" date="2019" name="PLoS Negl. Trop. Dis.">
        <title>Revisiting the worldwide diversity of Leptospira species in the environment.</title>
        <authorList>
            <person name="Vincent A.T."/>
            <person name="Schiettekatte O."/>
            <person name="Bourhy P."/>
            <person name="Veyrier F.J."/>
            <person name="Picardeau M."/>
        </authorList>
    </citation>
    <scope>NUCLEOTIDE SEQUENCE [LARGE SCALE GENOMIC DNA]</scope>
    <source>
        <strain evidence="2">201702454</strain>
    </source>
</reference>
<dbReference type="RefSeq" id="WP_135621117.1">
    <property type="nucleotide sequence ID" value="NZ_RQGG01000051.1"/>
</dbReference>
<evidence type="ECO:0000313" key="3">
    <source>
        <dbReference type="Proteomes" id="UP000297609"/>
    </source>
</evidence>